<sequence length="54" mass="6123">MNKVTDEHGNKDDIDWDEGQQGTITNGYMAGSPMYRNQKIKIPESPLMQLIILS</sequence>
<reference evidence="2" key="1">
    <citation type="journal article" date="2018" name="Genome Biol.">
        <title>SKESA: strategic k-mer extension for scrupulous assemblies.</title>
        <authorList>
            <person name="Souvorov A."/>
            <person name="Agarwala R."/>
            <person name="Lipman D.J."/>
        </authorList>
    </citation>
    <scope>NUCLEOTIDE SEQUENCE</scope>
    <source>
        <strain evidence="2">MA.AU168</strain>
    </source>
</reference>
<evidence type="ECO:0000256" key="1">
    <source>
        <dbReference type="SAM" id="MobiDB-lite"/>
    </source>
</evidence>
<gene>
    <name evidence="2" type="ORF">G8404_004394</name>
</gene>
<reference evidence="2" key="2">
    <citation type="submission" date="2020-02" db="EMBL/GenBank/DDBJ databases">
        <authorList>
            <consortium name="NCBI Pathogen Detection Project"/>
        </authorList>
    </citation>
    <scope>NUCLEOTIDE SEQUENCE</scope>
    <source>
        <strain evidence="2">MA.AU168</strain>
    </source>
</reference>
<proteinExistence type="predicted"/>
<comment type="caution">
    <text evidence="2">The sequence shown here is derived from an EMBL/GenBank/DDBJ whole genome shotgun (WGS) entry which is preliminary data.</text>
</comment>
<name>A0A763STY7_SALER</name>
<protein>
    <submittedName>
        <fullName evidence="2">Uncharacterized protein</fullName>
    </submittedName>
</protein>
<dbReference type="RefSeq" id="WP_262955309.1">
    <property type="nucleotide sequence ID" value="NZ_JAFNLH010000082.1"/>
</dbReference>
<evidence type="ECO:0000313" key="2">
    <source>
        <dbReference type="EMBL" id="HAG4528571.1"/>
    </source>
</evidence>
<dbReference type="EMBL" id="DAAYJT010000023">
    <property type="protein sequence ID" value="HAG4528571.1"/>
    <property type="molecule type" value="Genomic_DNA"/>
</dbReference>
<dbReference type="AlphaFoldDB" id="A0A763STY7"/>
<feature type="region of interest" description="Disordered" evidence="1">
    <location>
        <begin position="1"/>
        <end position="30"/>
    </location>
</feature>
<accession>A0A763STY7</accession>
<feature type="compositionally biased region" description="Basic and acidic residues" evidence="1">
    <location>
        <begin position="1"/>
        <end position="13"/>
    </location>
</feature>
<organism evidence="2">
    <name type="scientific">Salmonella enterica</name>
    <name type="common">Salmonella choleraesuis</name>
    <dbReference type="NCBI Taxonomy" id="28901"/>
    <lineage>
        <taxon>Bacteria</taxon>
        <taxon>Pseudomonadati</taxon>
        <taxon>Pseudomonadota</taxon>
        <taxon>Gammaproteobacteria</taxon>
        <taxon>Enterobacterales</taxon>
        <taxon>Enterobacteriaceae</taxon>
        <taxon>Salmonella</taxon>
    </lineage>
</organism>